<dbReference type="InterPro" id="IPR051164">
    <property type="entry name" value="NmrA-like_oxidored"/>
</dbReference>
<evidence type="ECO:0000313" key="5">
    <source>
        <dbReference type="Proteomes" id="UP000663193"/>
    </source>
</evidence>
<dbReference type="PANTHER" id="PTHR42748:SF7">
    <property type="entry name" value="NMRA LIKE REDOX SENSOR 1-RELATED"/>
    <property type="match status" value="1"/>
</dbReference>
<dbReference type="InterPro" id="IPR036291">
    <property type="entry name" value="NAD(P)-bd_dom_sf"/>
</dbReference>
<evidence type="ECO:0000259" key="3">
    <source>
        <dbReference type="Pfam" id="PF05368"/>
    </source>
</evidence>
<accession>A0A7U2F012</accession>
<evidence type="ECO:0000256" key="2">
    <source>
        <dbReference type="ARBA" id="ARBA00022857"/>
    </source>
</evidence>
<proteinExistence type="inferred from homology"/>
<dbReference type="SUPFAM" id="SSF51735">
    <property type="entry name" value="NAD(P)-binding Rossmann-fold domains"/>
    <property type="match status" value="1"/>
</dbReference>
<organism evidence="4 5">
    <name type="scientific">Phaeosphaeria nodorum (strain SN15 / ATCC MYA-4574 / FGSC 10173)</name>
    <name type="common">Glume blotch fungus</name>
    <name type="synonym">Parastagonospora nodorum</name>
    <dbReference type="NCBI Taxonomy" id="321614"/>
    <lineage>
        <taxon>Eukaryota</taxon>
        <taxon>Fungi</taxon>
        <taxon>Dikarya</taxon>
        <taxon>Ascomycota</taxon>
        <taxon>Pezizomycotina</taxon>
        <taxon>Dothideomycetes</taxon>
        <taxon>Pleosporomycetidae</taxon>
        <taxon>Pleosporales</taxon>
        <taxon>Pleosporineae</taxon>
        <taxon>Phaeosphaeriaceae</taxon>
        <taxon>Parastagonospora</taxon>
    </lineage>
</organism>
<name>A0A7U2F012_PHANO</name>
<dbReference type="PANTHER" id="PTHR42748">
    <property type="entry name" value="NITROGEN METABOLITE REPRESSION PROTEIN NMRA FAMILY MEMBER"/>
    <property type="match status" value="1"/>
</dbReference>
<dbReference type="Gene3D" id="3.40.50.720">
    <property type="entry name" value="NAD(P)-binding Rossmann-like Domain"/>
    <property type="match status" value="1"/>
</dbReference>
<gene>
    <name evidence="4" type="ORF">JI435_012110</name>
</gene>
<evidence type="ECO:0000256" key="1">
    <source>
        <dbReference type="ARBA" id="ARBA00006328"/>
    </source>
</evidence>
<protein>
    <recommendedName>
        <fullName evidence="3">NmrA-like domain-containing protein</fullName>
    </recommendedName>
</protein>
<comment type="similarity">
    <text evidence="1">Belongs to the NmrA-type oxidoreductase family.</text>
</comment>
<keyword evidence="2" id="KW-0521">NADP</keyword>
<dbReference type="Proteomes" id="UP000663193">
    <property type="component" value="Chromosome 6"/>
</dbReference>
<dbReference type="CDD" id="cd05251">
    <property type="entry name" value="NmrA_like_SDR_a"/>
    <property type="match status" value="1"/>
</dbReference>
<dbReference type="AlphaFoldDB" id="A0A7U2F012"/>
<keyword evidence="5" id="KW-1185">Reference proteome</keyword>
<dbReference type="RefSeq" id="XP_001791865.1">
    <property type="nucleotide sequence ID" value="XM_001791813.1"/>
</dbReference>
<dbReference type="KEGG" id="pno:SNOG_01211"/>
<dbReference type="OrthoDB" id="419598at2759"/>
<dbReference type="FunFam" id="3.40.50.720:FF:000985">
    <property type="entry name" value="NmrA-like family protein"/>
    <property type="match status" value="1"/>
</dbReference>
<dbReference type="Pfam" id="PF05368">
    <property type="entry name" value="NmrA"/>
    <property type="match status" value="1"/>
</dbReference>
<sequence length="298" mass="32552">MPKSILVVAGTGKQGRATTRELLSHGHTVHILTRNPSSSPAKDLQSLGAVVHAGDLESIGTIQAALDNVDTVFLAIPAHPVTEVPHAKTFIEAAKSKNVKQIIYSSVARTGEHESFPGWNDEYPMAWYWKNKHTVENMIRTSGIAHWTILRPSAFMQNFCRPEVEFMFPGLADAHELRVAFDQDTKLDLIDVADIGKFAAAAIEAPAKYAGAEIAIAGERLTTAEMAQQLGKIRGVDIKAVYLDDEQVKALVAQGYIALEAQKWQKEVGYRVDAGALERYGVPLTPLAEALDRDALGW</sequence>
<feature type="domain" description="NmrA-like" evidence="3">
    <location>
        <begin position="3"/>
        <end position="252"/>
    </location>
</feature>
<evidence type="ECO:0000313" key="4">
    <source>
        <dbReference type="EMBL" id="QRC96264.1"/>
    </source>
</evidence>
<dbReference type="EMBL" id="CP069028">
    <property type="protein sequence ID" value="QRC96264.1"/>
    <property type="molecule type" value="Genomic_DNA"/>
</dbReference>
<dbReference type="OMA" id="PAFLMYN"/>
<dbReference type="InterPro" id="IPR008030">
    <property type="entry name" value="NmrA-like"/>
</dbReference>
<reference evidence="5" key="1">
    <citation type="journal article" date="2021" name="BMC Genomics">
        <title>Chromosome-level genome assembly and manually-curated proteome of model necrotroph Parastagonospora nodorum Sn15 reveals a genome-wide trove of candidate effector homologs, and redundancy of virulence-related functions within an accessory chromosome.</title>
        <authorList>
            <person name="Bertazzoni S."/>
            <person name="Jones D.A.B."/>
            <person name="Phan H.T."/>
            <person name="Tan K.-C."/>
            <person name="Hane J.K."/>
        </authorList>
    </citation>
    <scope>NUCLEOTIDE SEQUENCE [LARGE SCALE GENOMIC DNA]</scope>
    <source>
        <strain evidence="5">SN15 / ATCC MYA-4574 / FGSC 10173)</strain>
    </source>
</reference>
<dbReference type="VEuPathDB" id="FungiDB:JI435_012110"/>